<dbReference type="AlphaFoldDB" id="A0A0F9J5G8"/>
<name>A0A0F9J5G8_9ZZZZ</name>
<reference evidence="1" key="1">
    <citation type="journal article" date="2015" name="Nature">
        <title>Complex archaea that bridge the gap between prokaryotes and eukaryotes.</title>
        <authorList>
            <person name="Spang A."/>
            <person name="Saw J.H."/>
            <person name="Jorgensen S.L."/>
            <person name="Zaremba-Niedzwiedzka K."/>
            <person name="Martijn J."/>
            <person name="Lind A.E."/>
            <person name="van Eijk R."/>
            <person name="Schleper C."/>
            <person name="Guy L."/>
            <person name="Ettema T.J."/>
        </authorList>
    </citation>
    <scope>NUCLEOTIDE SEQUENCE</scope>
</reference>
<gene>
    <name evidence="1" type="ORF">LCGC14_1572650</name>
</gene>
<comment type="caution">
    <text evidence="1">The sequence shown here is derived from an EMBL/GenBank/DDBJ whole genome shotgun (WGS) entry which is preliminary data.</text>
</comment>
<protein>
    <submittedName>
        <fullName evidence="1">Uncharacterized protein</fullName>
    </submittedName>
</protein>
<evidence type="ECO:0000313" key="1">
    <source>
        <dbReference type="EMBL" id="KKM27639.1"/>
    </source>
</evidence>
<organism evidence="1">
    <name type="scientific">marine sediment metagenome</name>
    <dbReference type="NCBI Taxonomy" id="412755"/>
    <lineage>
        <taxon>unclassified sequences</taxon>
        <taxon>metagenomes</taxon>
        <taxon>ecological metagenomes</taxon>
    </lineage>
</organism>
<accession>A0A0F9J5G8</accession>
<sequence length="59" mass="6764">MNLNCPNPTHGEYPPVMLIKSRHTLRRGYSKYLCEVQECSCGERIETRVEVATTKRVPA</sequence>
<dbReference type="EMBL" id="LAZR01012284">
    <property type="protein sequence ID" value="KKM27639.1"/>
    <property type="molecule type" value="Genomic_DNA"/>
</dbReference>
<proteinExistence type="predicted"/>